<dbReference type="Pfam" id="PF05048">
    <property type="entry name" value="NosD"/>
    <property type="match status" value="1"/>
</dbReference>
<dbReference type="Gene3D" id="2.160.20.10">
    <property type="entry name" value="Single-stranded right-handed beta-helix, Pectin lyase-like"/>
    <property type="match status" value="1"/>
</dbReference>
<dbReference type="PANTHER" id="PTHR22990">
    <property type="entry name" value="F-BOX ONLY PROTEIN"/>
    <property type="match status" value="1"/>
</dbReference>
<keyword evidence="7" id="KW-1185">Reference proteome</keyword>
<dbReference type="SUPFAM" id="SSF51126">
    <property type="entry name" value="Pectin lyase-like"/>
    <property type="match status" value="1"/>
</dbReference>
<evidence type="ECO:0000259" key="5">
    <source>
        <dbReference type="Pfam" id="PF05048"/>
    </source>
</evidence>
<reference evidence="6 7" key="1">
    <citation type="submission" date="2018-07" db="EMBL/GenBank/DDBJ databases">
        <title>Genomic Encyclopedia of Type Strains, Phase III (KMG-III): the genomes of soil and plant-associated and newly described type strains.</title>
        <authorList>
            <person name="Whitman W."/>
        </authorList>
    </citation>
    <scope>NUCLEOTIDE SEQUENCE [LARGE SCALE GENOMIC DNA]</scope>
    <source>
        <strain evidence="6 7">CECT 7287</strain>
    </source>
</reference>
<keyword evidence="3" id="KW-0833">Ubl conjugation pathway</keyword>
<dbReference type="InterPro" id="IPR051550">
    <property type="entry name" value="SCF-Subunits/Alg-Epimerases"/>
</dbReference>
<dbReference type="InterPro" id="IPR012334">
    <property type="entry name" value="Pectin_lyas_fold"/>
</dbReference>
<dbReference type="InterPro" id="IPR006626">
    <property type="entry name" value="PbH1"/>
</dbReference>
<evidence type="ECO:0000256" key="4">
    <source>
        <dbReference type="SAM" id="Phobius"/>
    </source>
</evidence>
<dbReference type="SMART" id="SM00710">
    <property type="entry name" value="PbH1"/>
    <property type="match status" value="8"/>
</dbReference>
<comment type="pathway">
    <text evidence="1">Protein modification; protein ubiquitination.</text>
</comment>
<evidence type="ECO:0000313" key="6">
    <source>
        <dbReference type="EMBL" id="RED59443.1"/>
    </source>
</evidence>
<dbReference type="EMBL" id="QRDZ01000031">
    <property type="protein sequence ID" value="RED59443.1"/>
    <property type="molecule type" value="Genomic_DNA"/>
</dbReference>
<name>A0A3D9ICB6_9BACL</name>
<keyword evidence="4" id="KW-0812">Transmembrane</keyword>
<keyword evidence="4" id="KW-1133">Transmembrane helix</keyword>
<evidence type="ECO:0000256" key="2">
    <source>
        <dbReference type="ARBA" id="ARBA00022737"/>
    </source>
</evidence>
<gene>
    <name evidence="6" type="ORF">DFP98_13137</name>
</gene>
<accession>A0A3D9ICB6</accession>
<dbReference type="AlphaFoldDB" id="A0A3D9ICB6"/>
<sequence length="455" mass="48004">MSILKRRKGTGTGAIGGLLLIGLLASFASPGQASAEESASELQSLIDAAKPGSEIVLAAGSYSGPAVIDKPLAVRGEDGATIYGGEGAAALTVRAPGVELSGIKVVSAESDKLAAIAVEADDAVIRETVVVSSGLGISLRDADRALIVGNTVYPSSQNGGVDGYTGGVRTGNGIDLYDSHDARIEGNEVHGMKDGIYLEKSHRASVEANRVYRSRYGIHCMYTDGTLIVGNEGEYNVTGAMVMGVRDAVVTDNSFRKQSENVHSQGLLLFDVQTSRIERNTFEGNRVGIYMELSSNNRLEANEVLRNFVGVQFLESADNEFTRNTFLSNVIEAQATDSAGNRLSNNYWDAAQALDRDGDGTSDLTYAINPFFATAVDRTPAYQLFFQAPGMTFLSGLFTANNNEWSFDAAPLMNPPEGAEGGAQSSDGRNTAVGAIGIALLLAAASIIYWGARKS</sequence>
<comment type="caution">
    <text evidence="6">The sequence shown here is derived from an EMBL/GenBank/DDBJ whole genome shotgun (WGS) entry which is preliminary data.</text>
</comment>
<dbReference type="NCBIfam" id="TIGR03804">
    <property type="entry name" value="para_beta_helix"/>
    <property type="match status" value="3"/>
</dbReference>
<protein>
    <submittedName>
        <fullName evidence="6">Nitrous oxidase accessory protein</fullName>
    </submittedName>
</protein>
<evidence type="ECO:0000313" key="7">
    <source>
        <dbReference type="Proteomes" id="UP000256977"/>
    </source>
</evidence>
<dbReference type="Proteomes" id="UP000256977">
    <property type="component" value="Unassembled WGS sequence"/>
</dbReference>
<keyword evidence="2" id="KW-0677">Repeat</keyword>
<dbReference type="OrthoDB" id="159063at2"/>
<evidence type="ECO:0000256" key="3">
    <source>
        <dbReference type="ARBA" id="ARBA00022786"/>
    </source>
</evidence>
<keyword evidence="4" id="KW-0472">Membrane</keyword>
<dbReference type="PANTHER" id="PTHR22990:SF15">
    <property type="entry name" value="F-BOX ONLY PROTEIN 10"/>
    <property type="match status" value="1"/>
</dbReference>
<feature type="transmembrane region" description="Helical" evidence="4">
    <location>
        <begin position="432"/>
        <end position="452"/>
    </location>
</feature>
<dbReference type="InterPro" id="IPR007742">
    <property type="entry name" value="NosD_dom"/>
</dbReference>
<organism evidence="6 7">
    <name type="scientific">Cohnella phaseoli</name>
    <dbReference type="NCBI Taxonomy" id="456490"/>
    <lineage>
        <taxon>Bacteria</taxon>
        <taxon>Bacillati</taxon>
        <taxon>Bacillota</taxon>
        <taxon>Bacilli</taxon>
        <taxon>Bacillales</taxon>
        <taxon>Paenibacillaceae</taxon>
        <taxon>Cohnella</taxon>
    </lineage>
</organism>
<feature type="domain" description="Periplasmic copper-binding protein NosD beta helix" evidence="5">
    <location>
        <begin position="170"/>
        <end position="351"/>
    </location>
</feature>
<evidence type="ECO:0000256" key="1">
    <source>
        <dbReference type="ARBA" id="ARBA00004906"/>
    </source>
</evidence>
<dbReference type="InterPro" id="IPR011050">
    <property type="entry name" value="Pectin_lyase_fold/virulence"/>
</dbReference>
<dbReference type="InterPro" id="IPR022441">
    <property type="entry name" value="Para_beta_helix_rpt-2"/>
</dbReference>
<dbReference type="RefSeq" id="WP_116064271.1">
    <property type="nucleotide sequence ID" value="NZ_QRDZ01000031.1"/>
</dbReference>
<proteinExistence type="predicted"/>